<dbReference type="RefSeq" id="WP_096363859.1">
    <property type="nucleotide sequence ID" value="NZ_AP018052.1"/>
</dbReference>
<dbReference type="AlphaFoldDB" id="A0A1Z4VLY1"/>
<keyword evidence="2" id="KW-1185">Reference proteome</keyword>
<protein>
    <submittedName>
        <fullName evidence="1">GTPase SAR1</fullName>
    </submittedName>
</protein>
<reference evidence="1 2" key="1">
    <citation type="submission" date="2017-05" db="EMBL/GenBank/DDBJ databases">
        <title>Thiocyanate degradation by Thiohalobacter thiocyanaticus FOKN1.</title>
        <authorList>
            <person name="Oshiki M."/>
            <person name="Fukushima T."/>
            <person name="Kawano S."/>
            <person name="Nakagawa J."/>
        </authorList>
    </citation>
    <scope>NUCLEOTIDE SEQUENCE [LARGE SCALE GENOMIC DNA]</scope>
    <source>
        <strain evidence="1 2">FOKN1</strain>
    </source>
</reference>
<evidence type="ECO:0000313" key="2">
    <source>
        <dbReference type="Proteomes" id="UP000218765"/>
    </source>
</evidence>
<accession>A0A1Z4VLY1</accession>
<dbReference type="Proteomes" id="UP000218765">
    <property type="component" value="Chromosome"/>
</dbReference>
<evidence type="ECO:0000313" key="1">
    <source>
        <dbReference type="EMBL" id="BAZ92609.1"/>
    </source>
</evidence>
<dbReference type="OrthoDB" id="8910510at2"/>
<name>A0A1Z4VLY1_9GAMM</name>
<dbReference type="EMBL" id="AP018052">
    <property type="protein sequence ID" value="BAZ92609.1"/>
    <property type="molecule type" value="Genomic_DNA"/>
</dbReference>
<sequence length="130" mass="14813">MAYDRRKHKGRGKSPPFTRLPHYLIGSEQFTRLSPKAVKLLVDLCYQYRGSNNGDLCAAWAIMQKRGWLSRDTLFKALRELIDTGFIVVSRQGGKNKASLYALTWEGIDECDGKLDIAPRQTPLNNWKSP</sequence>
<organism evidence="1 2">
    <name type="scientific">Thiohalobacter thiocyanaticus</name>
    <dbReference type="NCBI Taxonomy" id="585455"/>
    <lineage>
        <taxon>Bacteria</taxon>
        <taxon>Pseudomonadati</taxon>
        <taxon>Pseudomonadota</taxon>
        <taxon>Gammaproteobacteria</taxon>
        <taxon>Thiohalobacterales</taxon>
        <taxon>Thiohalobacteraceae</taxon>
        <taxon>Thiohalobacter</taxon>
    </lineage>
</organism>
<dbReference type="InterPro" id="IPR036390">
    <property type="entry name" value="WH_DNA-bd_sf"/>
</dbReference>
<dbReference type="SUPFAM" id="SSF46785">
    <property type="entry name" value="Winged helix' DNA-binding domain"/>
    <property type="match status" value="1"/>
</dbReference>
<proteinExistence type="predicted"/>
<gene>
    <name evidence="1" type="ORF">FOKN1_0205</name>
</gene>
<dbReference type="KEGG" id="ttc:FOKN1_0205"/>